<keyword evidence="6" id="KW-1185">Reference proteome</keyword>
<dbReference type="SUPFAM" id="SSF51316">
    <property type="entry name" value="Mss4-like"/>
    <property type="match status" value="1"/>
</dbReference>
<gene>
    <name evidence="5" type="ORF">PCORN_06635</name>
</gene>
<evidence type="ECO:0000313" key="5">
    <source>
        <dbReference type="EMBL" id="EUJ31145.1"/>
    </source>
</evidence>
<dbReference type="InterPro" id="IPR002579">
    <property type="entry name" value="Met_Sox_Rdtase_MsrB_dom"/>
</dbReference>
<dbReference type="EMBL" id="AODE01000013">
    <property type="protein sequence ID" value="EUJ31145.1"/>
    <property type="molecule type" value="Genomic_DNA"/>
</dbReference>
<proteinExistence type="predicted"/>
<sequence length="32" mass="3840">MNQEDKAKRLKELDELQYKVTQEKGTESPFKK</sequence>
<name>W7C1P8_9LIST</name>
<evidence type="ECO:0000259" key="4">
    <source>
        <dbReference type="PROSITE" id="PS51790"/>
    </source>
</evidence>
<dbReference type="Proteomes" id="UP000019254">
    <property type="component" value="Unassembled WGS sequence"/>
</dbReference>
<dbReference type="AlphaFoldDB" id="W7C1P8"/>
<dbReference type="InterPro" id="IPR011057">
    <property type="entry name" value="Mss4-like_sf"/>
</dbReference>
<evidence type="ECO:0000256" key="2">
    <source>
        <dbReference type="ARBA" id="ARBA00023002"/>
    </source>
</evidence>
<evidence type="ECO:0000256" key="3">
    <source>
        <dbReference type="ARBA" id="ARBA00048488"/>
    </source>
</evidence>
<dbReference type="EC" id="1.8.4.12" evidence="1"/>
<dbReference type="PROSITE" id="PS51790">
    <property type="entry name" value="MSRB"/>
    <property type="match status" value="1"/>
</dbReference>
<evidence type="ECO:0000256" key="1">
    <source>
        <dbReference type="ARBA" id="ARBA00012499"/>
    </source>
</evidence>
<comment type="catalytic activity">
    <reaction evidence="3">
        <text>L-methionyl-[protein] + [thioredoxin]-disulfide + H2O = L-methionyl-(R)-S-oxide-[protein] + [thioredoxin]-dithiol</text>
        <dbReference type="Rhea" id="RHEA:24164"/>
        <dbReference type="Rhea" id="RHEA-COMP:10698"/>
        <dbReference type="Rhea" id="RHEA-COMP:10700"/>
        <dbReference type="Rhea" id="RHEA-COMP:12313"/>
        <dbReference type="Rhea" id="RHEA-COMP:12314"/>
        <dbReference type="ChEBI" id="CHEBI:15377"/>
        <dbReference type="ChEBI" id="CHEBI:16044"/>
        <dbReference type="ChEBI" id="CHEBI:29950"/>
        <dbReference type="ChEBI" id="CHEBI:45764"/>
        <dbReference type="ChEBI" id="CHEBI:50058"/>
        <dbReference type="EC" id="1.8.4.12"/>
    </reaction>
</comment>
<accession>W7C1P8</accession>
<dbReference type="GO" id="GO:0033743">
    <property type="term" value="F:peptide-methionine (R)-S-oxide reductase activity"/>
    <property type="evidence" value="ECO:0007669"/>
    <property type="project" value="UniProtKB-EC"/>
</dbReference>
<comment type="caution">
    <text evidence="5">The sequence shown here is derived from an EMBL/GenBank/DDBJ whole genome shotgun (WGS) entry which is preliminary data.</text>
</comment>
<protein>
    <recommendedName>
        <fullName evidence="1">peptide-methionine (R)-S-oxide reductase</fullName>
        <ecNumber evidence="1">1.8.4.12</ecNumber>
    </recommendedName>
</protein>
<feature type="domain" description="MsrB" evidence="4">
    <location>
        <begin position="6"/>
        <end position="32"/>
    </location>
</feature>
<evidence type="ECO:0000313" key="6">
    <source>
        <dbReference type="Proteomes" id="UP000019254"/>
    </source>
</evidence>
<keyword evidence="2" id="KW-0560">Oxidoreductase</keyword>
<organism evidence="5 6">
    <name type="scientific">Listeria cornellensis FSL F6-0969</name>
    <dbReference type="NCBI Taxonomy" id="1265820"/>
    <lineage>
        <taxon>Bacteria</taxon>
        <taxon>Bacillati</taxon>
        <taxon>Bacillota</taxon>
        <taxon>Bacilli</taxon>
        <taxon>Bacillales</taxon>
        <taxon>Listeriaceae</taxon>
        <taxon>Listeria</taxon>
    </lineage>
</organism>
<reference evidence="5 6" key="1">
    <citation type="journal article" date="2014" name="Int. J. Syst. Evol. Microbiol.">
        <title>Listeria floridensis sp. nov., Listeria aquatica sp. nov., Listeria cornellensis sp. nov., Listeria riparia sp. nov. and Listeria grandensis sp. nov., from agricultural and natural environments.</title>
        <authorList>
            <person name="den Bakker H.C."/>
            <person name="Warchocki S."/>
            <person name="Wright E.M."/>
            <person name="Allred A.F."/>
            <person name="Ahlstrom C."/>
            <person name="Manuel C.S."/>
            <person name="Stasiewicz M.J."/>
            <person name="Burrell A."/>
            <person name="Roof S."/>
            <person name="Strawn L."/>
            <person name="Fortes E.D."/>
            <person name="Nightingale K.K."/>
            <person name="Kephart D."/>
            <person name="Wiedmann M."/>
        </authorList>
    </citation>
    <scope>NUCLEOTIDE SEQUENCE [LARGE SCALE GENOMIC DNA]</scope>
    <source>
        <strain evidence="6">FSL F6-969</strain>
    </source>
</reference>